<proteinExistence type="inferred from homology"/>
<dbReference type="EMBL" id="JAQQWP010000001">
    <property type="protein sequence ID" value="KAK8132709.1"/>
    <property type="molecule type" value="Genomic_DNA"/>
</dbReference>
<dbReference type="Proteomes" id="UP001392437">
    <property type="component" value="Unassembled WGS sequence"/>
</dbReference>
<evidence type="ECO:0000256" key="6">
    <source>
        <dbReference type="ARBA" id="ARBA00022989"/>
    </source>
</evidence>
<evidence type="ECO:0000256" key="8">
    <source>
        <dbReference type="ARBA" id="ARBA00023136"/>
    </source>
</evidence>
<protein>
    <recommendedName>
        <fullName evidence="9">Mitochondrial pyruvate carrier</fullName>
    </recommendedName>
</protein>
<dbReference type="Pfam" id="PF03650">
    <property type="entry name" value="MPC"/>
    <property type="match status" value="1"/>
</dbReference>
<evidence type="ECO:0000313" key="11">
    <source>
        <dbReference type="Proteomes" id="UP001392437"/>
    </source>
</evidence>
<keyword evidence="11" id="KW-1185">Reference proteome</keyword>
<feature type="transmembrane region" description="Helical" evidence="9">
    <location>
        <begin position="125"/>
        <end position="143"/>
    </location>
</feature>
<comment type="caution">
    <text evidence="10">The sequence shown here is derived from an EMBL/GenBank/DDBJ whole genome shotgun (WGS) entry which is preliminary data.</text>
</comment>
<dbReference type="InterPro" id="IPR005336">
    <property type="entry name" value="MPC"/>
</dbReference>
<keyword evidence="7 9" id="KW-0496">Mitochondrion</keyword>
<sequence>MSATTTTLFRAARPVIFQQAATRTAFTTGRANAFRNFSQKAGRRYQSTATGETPQPGWFSRMWNSPIGFKTVHFWAPVMKWALVIAGISDFARPAEKLSLTQNAALTSTGLIWTRWCMIITPKNYLLAAVNGFLAIVGIVQCSRIGMYYRSQKNLPATATEQLKEEAKEKVEKVKDAVKS</sequence>
<evidence type="ECO:0000256" key="4">
    <source>
        <dbReference type="ARBA" id="ARBA00022692"/>
    </source>
</evidence>
<evidence type="ECO:0000256" key="5">
    <source>
        <dbReference type="ARBA" id="ARBA00022792"/>
    </source>
</evidence>
<evidence type="ECO:0000256" key="7">
    <source>
        <dbReference type="ARBA" id="ARBA00023128"/>
    </source>
</evidence>
<reference evidence="10 11" key="1">
    <citation type="submission" date="2023-01" db="EMBL/GenBank/DDBJ databases">
        <title>Analysis of 21 Apiospora genomes using comparative genomics revels a genus with tremendous synthesis potential of carbohydrate active enzymes and secondary metabolites.</title>
        <authorList>
            <person name="Sorensen T."/>
        </authorList>
    </citation>
    <scope>NUCLEOTIDE SEQUENCE [LARGE SCALE GENOMIC DNA]</scope>
    <source>
        <strain evidence="10 11">CBS 117206</strain>
    </source>
</reference>
<organism evidence="10 11">
    <name type="scientific">Apiospora kogelbergensis</name>
    <dbReference type="NCBI Taxonomy" id="1337665"/>
    <lineage>
        <taxon>Eukaryota</taxon>
        <taxon>Fungi</taxon>
        <taxon>Dikarya</taxon>
        <taxon>Ascomycota</taxon>
        <taxon>Pezizomycotina</taxon>
        <taxon>Sordariomycetes</taxon>
        <taxon>Xylariomycetidae</taxon>
        <taxon>Amphisphaeriales</taxon>
        <taxon>Apiosporaceae</taxon>
        <taxon>Apiospora</taxon>
    </lineage>
</organism>
<evidence type="ECO:0000256" key="1">
    <source>
        <dbReference type="ARBA" id="ARBA00004448"/>
    </source>
</evidence>
<dbReference type="GO" id="GO:0006850">
    <property type="term" value="P:pyruvate import into mitochondria"/>
    <property type="evidence" value="ECO:0007669"/>
    <property type="project" value="InterPro"/>
</dbReference>
<evidence type="ECO:0000256" key="9">
    <source>
        <dbReference type="RuleBase" id="RU363100"/>
    </source>
</evidence>
<comment type="caution">
    <text evidence="9">Lacks conserved residue(s) required for the propagation of feature annotation.</text>
</comment>
<evidence type="ECO:0000256" key="2">
    <source>
        <dbReference type="ARBA" id="ARBA00006416"/>
    </source>
</evidence>
<accession>A0AAW0RD80</accession>
<name>A0AAW0RD80_9PEZI</name>
<evidence type="ECO:0000313" key="10">
    <source>
        <dbReference type="EMBL" id="KAK8132709.1"/>
    </source>
</evidence>
<comment type="function">
    <text evidence="9">Mediates the uptake of pyruvate into mitochondria.</text>
</comment>
<keyword evidence="4 9" id="KW-0812">Transmembrane</keyword>
<dbReference type="PANTHER" id="PTHR14154">
    <property type="entry name" value="UPF0041 BRAIN PROTEIN 44-RELATED"/>
    <property type="match status" value="1"/>
</dbReference>
<comment type="similarity">
    <text evidence="2 9">Belongs to the mitochondrial pyruvate carrier (MPC) (TC 2.A.105) family.</text>
</comment>
<keyword evidence="3 9" id="KW-0813">Transport</keyword>
<keyword evidence="8 9" id="KW-0472">Membrane</keyword>
<comment type="subcellular location">
    <subcellularLocation>
        <location evidence="1 9">Mitochondrion inner membrane</location>
        <topology evidence="1 9">Multi-pass membrane protein</topology>
    </subcellularLocation>
</comment>
<keyword evidence="5 9" id="KW-0999">Mitochondrion inner membrane</keyword>
<dbReference type="GO" id="GO:0005743">
    <property type="term" value="C:mitochondrial inner membrane"/>
    <property type="evidence" value="ECO:0007669"/>
    <property type="project" value="UniProtKB-SubCell"/>
</dbReference>
<gene>
    <name evidence="10" type="ORF">PG999_000882</name>
</gene>
<dbReference type="AlphaFoldDB" id="A0AAW0RD80"/>
<keyword evidence="6 9" id="KW-1133">Transmembrane helix</keyword>
<evidence type="ECO:0000256" key="3">
    <source>
        <dbReference type="ARBA" id="ARBA00022448"/>
    </source>
</evidence>